<proteinExistence type="predicted"/>
<dbReference type="Proteomes" id="UP001174932">
    <property type="component" value="Unassembled WGS sequence"/>
</dbReference>
<evidence type="ECO:0000313" key="2">
    <source>
        <dbReference type="EMBL" id="MDO6966932.1"/>
    </source>
</evidence>
<reference evidence="2" key="2">
    <citation type="submission" date="2023-07" db="EMBL/GenBank/DDBJ databases">
        <authorList>
            <person name="Shen H."/>
        </authorList>
    </citation>
    <scope>NUCLEOTIDE SEQUENCE</scope>
    <source>
        <strain evidence="2">TNR-22</strain>
    </source>
</reference>
<feature type="region of interest" description="Disordered" evidence="1">
    <location>
        <begin position="1"/>
        <end position="21"/>
    </location>
</feature>
<comment type="caution">
    <text evidence="2">The sequence shown here is derived from an EMBL/GenBank/DDBJ whole genome shotgun (WGS) entry which is preliminary data.</text>
</comment>
<gene>
    <name evidence="2" type="ORF">Q4481_23500</name>
</gene>
<sequence length="93" mass="10236">MTDASAWQPIETAPRDGTPIQAKIPGYGSDYVIAWTHGFFDEDGNNCCCWVIVEDQEPPDCWHDGVCWGSNADGIASIKPSEWKPLPPNKGDE</sequence>
<dbReference type="RefSeq" id="WP_304378862.1">
    <property type="nucleotide sequence ID" value="NZ_JAUOZU010000024.1"/>
</dbReference>
<protein>
    <recommendedName>
        <fullName evidence="4">DUF551 domain-containing protein</fullName>
    </recommendedName>
</protein>
<accession>A0ABT8YU81</accession>
<evidence type="ECO:0008006" key="4">
    <source>
        <dbReference type="Google" id="ProtNLM"/>
    </source>
</evidence>
<evidence type="ECO:0000313" key="3">
    <source>
        <dbReference type="Proteomes" id="UP001174932"/>
    </source>
</evidence>
<keyword evidence="3" id="KW-1185">Reference proteome</keyword>
<dbReference type="EMBL" id="JAUOZU010000024">
    <property type="protein sequence ID" value="MDO6966932.1"/>
    <property type="molecule type" value="Genomic_DNA"/>
</dbReference>
<evidence type="ECO:0000256" key="1">
    <source>
        <dbReference type="SAM" id="MobiDB-lite"/>
    </source>
</evidence>
<reference evidence="2" key="1">
    <citation type="journal article" date="2015" name="Int. J. Syst. Evol. Microbiol.">
        <title>Rhizobium alvei sp. nov., isolated from a freshwater river.</title>
        <authorList>
            <person name="Sheu S.Y."/>
            <person name="Huang H.W."/>
            <person name="Young C.C."/>
            <person name="Chen W.M."/>
        </authorList>
    </citation>
    <scope>NUCLEOTIDE SEQUENCE</scope>
    <source>
        <strain evidence="2">TNR-22</strain>
    </source>
</reference>
<name>A0ABT8YU81_9HYPH</name>
<organism evidence="2 3">
    <name type="scientific">Rhizobium alvei</name>
    <dbReference type="NCBI Taxonomy" id="1132659"/>
    <lineage>
        <taxon>Bacteria</taxon>
        <taxon>Pseudomonadati</taxon>
        <taxon>Pseudomonadota</taxon>
        <taxon>Alphaproteobacteria</taxon>
        <taxon>Hyphomicrobiales</taxon>
        <taxon>Rhizobiaceae</taxon>
        <taxon>Rhizobium/Agrobacterium group</taxon>
        <taxon>Rhizobium</taxon>
    </lineage>
</organism>